<feature type="region of interest" description="Disordered" evidence="6">
    <location>
        <begin position="259"/>
        <end position="290"/>
    </location>
</feature>
<dbReference type="GO" id="GO:0006508">
    <property type="term" value="P:proteolysis"/>
    <property type="evidence" value="ECO:0007669"/>
    <property type="project" value="UniProtKB-KW"/>
</dbReference>
<evidence type="ECO:0000313" key="9">
    <source>
        <dbReference type="RefSeq" id="XP_030060002.1"/>
    </source>
</evidence>
<dbReference type="GO" id="GO:0005737">
    <property type="term" value="C:cytoplasm"/>
    <property type="evidence" value="ECO:0007669"/>
    <property type="project" value="TreeGrafter"/>
</dbReference>
<evidence type="ECO:0000256" key="4">
    <source>
        <dbReference type="ARBA" id="ARBA00022786"/>
    </source>
</evidence>
<dbReference type="PROSITE" id="PS50600">
    <property type="entry name" value="ULP_PROTEASE"/>
    <property type="match status" value="1"/>
</dbReference>
<feature type="compositionally biased region" description="Basic residues" evidence="6">
    <location>
        <begin position="206"/>
        <end position="215"/>
    </location>
</feature>
<dbReference type="GO" id="GO:0005634">
    <property type="term" value="C:nucleus"/>
    <property type="evidence" value="ECO:0007669"/>
    <property type="project" value="TreeGrafter"/>
</dbReference>
<dbReference type="Pfam" id="PF02902">
    <property type="entry name" value="Peptidase_C48"/>
    <property type="match status" value="1"/>
</dbReference>
<name>A0A6P7XX47_9AMPH</name>
<feature type="compositionally biased region" description="Basic and acidic residues" evidence="6">
    <location>
        <begin position="125"/>
        <end position="148"/>
    </location>
</feature>
<proteinExistence type="inferred from homology"/>
<feature type="region of interest" description="Disordered" evidence="6">
    <location>
        <begin position="738"/>
        <end position="813"/>
    </location>
</feature>
<feature type="domain" description="Ubiquitin-like protease family profile" evidence="7">
    <location>
        <begin position="621"/>
        <end position="892"/>
    </location>
</feature>
<feature type="compositionally biased region" description="Basic and acidic residues" evidence="6">
    <location>
        <begin position="774"/>
        <end position="792"/>
    </location>
</feature>
<evidence type="ECO:0000313" key="8">
    <source>
        <dbReference type="Proteomes" id="UP000515156"/>
    </source>
</evidence>
<feature type="compositionally biased region" description="Polar residues" evidence="6">
    <location>
        <begin position="793"/>
        <end position="813"/>
    </location>
</feature>
<gene>
    <name evidence="9" type="primary">SENP7</name>
</gene>
<feature type="region of interest" description="Disordered" evidence="6">
    <location>
        <begin position="125"/>
        <end position="234"/>
    </location>
</feature>
<evidence type="ECO:0000256" key="2">
    <source>
        <dbReference type="ARBA" id="ARBA00022553"/>
    </source>
</evidence>
<dbReference type="PANTHER" id="PTHR46896">
    <property type="entry name" value="SENTRIN-SPECIFIC PROTEASE"/>
    <property type="match status" value="1"/>
</dbReference>
<feature type="compositionally biased region" description="Polar residues" evidence="6">
    <location>
        <begin position="48"/>
        <end position="62"/>
    </location>
</feature>
<evidence type="ECO:0000256" key="1">
    <source>
        <dbReference type="ARBA" id="ARBA00005234"/>
    </source>
</evidence>
<feature type="region of interest" description="Disordered" evidence="6">
    <location>
        <begin position="1"/>
        <end position="63"/>
    </location>
</feature>
<keyword evidence="3 9" id="KW-0645">Protease</keyword>
<dbReference type="InterPro" id="IPR038765">
    <property type="entry name" value="Papain-like_cys_pep_sf"/>
</dbReference>
<evidence type="ECO:0000256" key="6">
    <source>
        <dbReference type="SAM" id="MobiDB-lite"/>
    </source>
</evidence>
<protein>
    <submittedName>
        <fullName evidence="9">Sentrin-specific protease 7</fullName>
    </submittedName>
</protein>
<dbReference type="InParanoid" id="A0A6P7XX47"/>
<dbReference type="GO" id="GO:0070139">
    <property type="term" value="F:SUMO-specific endopeptidase activity"/>
    <property type="evidence" value="ECO:0007669"/>
    <property type="project" value="TreeGrafter"/>
</dbReference>
<dbReference type="KEGG" id="muo:115470694"/>
<keyword evidence="8" id="KW-1185">Reference proteome</keyword>
<dbReference type="SUPFAM" id="SSF54001">
    <property type="entry name" value="Cysteine proteinases"/>
    <property type="match status" value="1"/>
</dbReference>
<accession>A0A6P7XX47</accession>
<feature type="compositionally biased region" description="Basic residues" evidence="6">
    <location>
        <begin position="278"/>
        <end position="289"/>
    </location>
</feature>
<dbReference type="AlphaFoldDB" id="A0A6P7XX47"/>
<dbReference type="GeneID" id="115470694"/>
<dbReference type="Gene3D" id="3.40.395.10">
    <property type="entry name" value="Adenoviral Proteinase, Chain A"/>
    <property type="match status" value="1"/>
</dbReference>
<evidence type="ECO:0000256" key="3">
    <source>
        <dbReference type="ARBA" id="ARBA00022670"/>
    </source>
</evidence>
<feature type="compositionally biased region" description="Low complexity" evidence="6">
    <location>
        <begin position="173"/>
        <end position="192"/>
    </location>
</feature>
<dbReference type="CTD" id="57337"/>
<dbReference type="OrthoDB" id="442460at2759"/>
<reference evidence="9" key="1">
    <citation type="submission" date="2025-08" db="UniProtKB">
        <authorList>
            <consortium name="RefSeq"/>
        </authorList>
    </citation>
    <scope>IDENTIFICATION</scope>
</reference>
<feature type="compositionally biased region" description="Polar residues" evidence="6">
    <location>
        <begin position="8"/>
        <end position="21"/>
    </location>
</feature>
<feature type="compositionally biased region" description="Polar residues" evidence="6">
    <location>
        <begin position="221"/>
        <end position="232"/>
    </location>
</feature>
<dbReference type="RefSeq" id="XP_030060002.1">
    <property type="nucleotide sequence ID" value="XM_030204142.1"/>
</dbReference>
<feature type="compositionally biased region" description="Low complexity" evidence="6">
    <location>
        <begin position="36"/>
        <end position="47"/>
    </location>
</feature>
<sequence length="939" mass="107542">MEERRKASLSSDQNRMETSTFKIPKKKGDARLVQQSSPLSRLSASYSNNSFKNRDYVSSSSDRYNRTRNQECCTYNIRSKRDIHKSSVIEEKAQAWSVYSQKISVVSPKKQIECPQDKGKKCSHDIFLTKKKEPKGNEETDSHQKGNKDLICTVPDSEKDRCLNSWSRKRRSSGSSSDQSSTSSQEKSTQQLKESKTNCLSPINKSQRRNHHCLRKERQTSKGQENVTLPQQEDSKLTCHGDNMELSVTCARKPSLDSFSKAPTCKSSSTRDNSLKIGGKRQSLRKSHYSKCSTSVADTIILSSDEEGESPESPSAAIVRLETLQREIPDSEDTAMTAIPPTSEQSPASIQEGETGHTMILDEPFVSSSHKTTTSRTEGRMPKNSLVEVQFLTIYIGKMKGRSQGTVKFTTERIEIPFQVNDSDKICLFLDTCHLKGYGLWTDDCDSPSGKRNGFIFLRLAEDYAENIRTQLGNPDSSWPSTVYELILLELGTVLPTPELLKFTELMRAVSKRNRAPKLCDSLSWEQVYPLFLGISPENWSFLTKLHTLSQEQQQQQQQSICQKLNAKHPKPNYTLVHKHSVDHYSVTISSKLDEEWSEVRSTGKAQKLIVYPPPPTKGGLGVTIEDLDCLEPGEFLNDVIIDFYLKYLLLEKIPKHLAERSHIFSSFFYKCLTRKENNSIEEISGPLAAEKRHQRVKTWTRHVDIFKKDYIFVPVNEESHWYLAVICFPSLEKPVYEDRQNEPPSEPQSRLQSKEMRNSARKDTVIVFHGTSNRKDEKPNEDSSQKSEGYKQHTSLFSTNCENPKNPLGNNSRKMKVCKRPCILMLDSLRAGSLQNTVQMLREYLQVEWHVKKGMPREFSRSNMRDFYPRVPKQGNSSDCGIYLLQYVESFFQNPIIDFELPISLERWFPPDIMRTKRREIHDLILKLHIQQQRSSTS</sequence>
<keyword evidence="4" id="KW-0833">Ubl conjugation pathway</keyword>
<keyword evidence="5" id="KW-0378">Hydrolase</keyword>
<dbReference type="PANTHER" id="PTHR46896:SF2">
    <property type="entry name" value="SENTRIN-SPECIFIC PROTEASE 7"/>
    <property type="match status" value="1"/>
</dbReference>
<dbReference type="FunCoup" id="A0A6P7XX47">
    <property type="interactions" value="3664"/>
</dbReference>
<evidence type="ECO:0000259" key="7">
    <source>
        <dbReference type="PROSITE" id="PS50600"/>
    </source>
</evidence>
<keyword evidence="2" id="KW-0597">Phosphoprotein</keyword>
<comment type="similarity">
    <text evidence="1">Belongs to the peptidase C48 family.</text>
</comment>
<dbReference type="Proteomes" id="UP000515156">
    <property type="component" value="Chromosome 5"/>
</dbReference>
<feature type="compositionally biased region" description="Basic and acidic residues" evidence="6">
    <location>
        <begin position="753"/>
        <end position="765"/>
    </location>
</feature>
<evidence type="ECO:0000256" key="5">
    <source>
        <dbReference type="ARBA" id="ARBA00022801"/>
    </source>
</evidence>
<dbReference type="GO" id="GO:0016926">
    <property type="term" value="P:protein desumoylation"/>
    <property type="evidence" value="ECO:0007669"/>
    <property type="project" value="TreeGrafter"/>
</dbReference>
<dbReference type="InterPro" id="IPR051947">
    <property type="entry name" value="Sentrin-specific_protease"/>
</dbReference>
<dbReference type="InterPro" id="IPR003653">
    <property type="entry name" value="Peptidase_C48_C"/>
</dbReference>
<organism evidence="8 9">
    <name type="scientific">Microcaecilia unicolor</name>
    <dbReference type="NCBI Taxonomy" id="1415580"/>
    <lineage>
        <taxon>Eukaryota</taxon>
        <taxon>Metazoa</taxon>
        <taxon>Chordata</taxon>
        <taxon>Craniata</taxon>
        <taxon>Vertebrata</taxon>
        <taxon>Euteleostomi</taxon>
        <taxon>Amphibia</taxon>
        <taxon>Gymnophiona</taxon>
        <taxon>Siphonopidae</taxon>
        <taxon>Microcaecilia</taxon>
    </lineage>
</organism>